<protein>
    <recommendedName>
        <fullName evidence="4">Retrotransposon gag domain-containing protein</fullName>
    </recommendedName>
</protein>
<name>A0A371GMY7_MUCPR</name>
<evidence type="ECO:0008006" key="4">
    <source>
        <dbReference type="Google" id="ProtNLM"/>
    </source>
</evidence>
<dbReference type="OrthoDB" id="1418540at2759"/>
<organism evidence="2 3">
    <name type="scientific">Mucuna pruriens</name>
    <name type="common">Velvet bean</name>
    <name type="synonym">Dolichos pruriens</name>
    <dbReference type="NCBI Taxonomy" id="157652"/>
    <lineage>
        <taxon>Eukaryota</taxon>
        <taxon>Viridiplantae</taxon>
        <taxon>Streptophyta</taxon>
        <taxon>Embryophyta</taxon>
        <taxon>Tracheophyta</taxon>
        <taxon>Spermatophyta</taxon>
        <taxon>Magnoliopsida</taxon>
        <taxon>eudicotyledons</taxon>
        <taxon>Gunneridae</taxon>
        <taxon>Pentapetalae</taxon>
        <taxon>rosids</taxon>
        <taxon>fabids</taxon>
        <taxon>Fabales</taxon>
        <taxon>Fabaceae</taxon>
        <taxon>Papilionoideae</taxon>
        <taxon>50 kb inversion clade</taxon>
        <taxon>NPAAA clade</taxon>
        <taxon>indigoferoid/millettioid clade</taxon>
        <taxon>Phaseoleae</taxon>
        <taxon>Mucuna</taxon>
    </lineage>
</organism>
<dbReference type="AlphaFoldDB" id="A0A371GMY7"/>
<evidence type="ECO:0000256" key="1">
    <source>
        <dbReference type="SAM" id="MobiDB-lite"/>
    </source>
</evidence>
<gene>
    <name evidence="2" type="ORF">CR513_26019</name>
</gene>
<dbReference type="EMBL" id="QJKJ01004994">
    <property type="protein sequence ID" value="RDX91922.1"/>
    <property type="molecule type" value="Genomic_DNA"/>
</dbReference>
<evidence type="ECO:0000313" key="2">
    <source>
        <dbReference type="EMBL" id="RDX91922.1"/>
    </source>
</evidence>
<reference evidence="2" key="1">
    <citation type="submission" date="2018-05" db="EMBL/GenBank/DDBJ databases">
        <title>Draft genome of Mucuna pruriens seed.</title>
        <authorList>
            <person name="Nnadi N.E."/>
            <person name="Vos R."/>
            <person name="Hasami M.H."/>
            <person name="Devisetty U.K."/>
            <person name="Aguiy J.C."/>
        </authorList>
    </citation>
    <scope>NUCLEOTIDE SEQUENCE [LARGE SCALE GENOMIC DNA]</scope>
    <source>
        <strain evidence="2">JCA_2017</strain>
    </source>
</reference>
<sequence length="283" mass="31504">MVPNRSRLQSIIKKESEGFKEYAQRWRELAAQVQPPITEREMSPFYDRVVGNVALNFADLVVVGERIEMGIRRGNFTQTSTTASCTKKLALERKKGETNVMSIEPIFAQAKTGAAYSTQIQGGSRSTTTQPAPYIPPIQPQADTDIASNARLAQQGARRAHRVLTPIPMTYTKLFSLLLEQKLIEVVPLKPLEPPYPRSYDPNAICDYHGGAIGHATKRCWSLKHKVQDLLDNGLLGFEDKGPNVHNNPLLAHRTMAVNGIDHEDKRITNPSGKSRESVVSTY</sequence>
<accession>A0A371GMY7</accession>
<dbReference type="Proteomes" id="UP000257109">
    <property type="component" value="Unassembled WGS sequence"/>
</dbReference>
<dbReference type="PANTHER" id="PTHR32108:SF9">
    <property type="entry name" value="REVERSE TRANSCRIPTASE RNASE H-LIKE DOMAIN-CONTAINING PROTEIN"/>
    <property type="match status" value="1"/>
</dbReference>
<feature type="non-terminal residue" evidence="2">
    <location>
        <position position="1"/>
    </location>
</feature>
<feature type="region of interest" description="Disordered" evidence="1">
    <location>
        <begin position="264"/>
        <end position="283"/>
    </location>
</feature>
<feature type="compositionally biased region" description="Polar residues" evidence="1">
    <location>
        <begin position="269"/>
        <end position="283"/>
    </location>
</feature>
<evidence type="ECO:0000313" key="3">
    <source>
        <dbReference type="Proteomes" id="UP000257109"/>
    </source>
</evidence>
<proteinExistence type="predicted"/>
<dbReference type="PANTHER" id="PTHR32108">
    <property type="entry name" value="DNA-DIRECTED RNA POLYMERASE SUBUNIT ALPHA"/>
    <property type="match status" value="1"/>
</dbReference>
<comment type="caution">
    <text evidence="2">The sequence shown here is derived from an EMBL/GenBank/DDBJ whole genome shotgun (WGS) entry which is preliminary data.</text>
</comment>
<keyword evidence="3" id="KW-1185">Reference proteome</keyword>